<dbReference type="PhylomeDB" id="A0A0G4I3M1"/>
<organism evidence="2">
    <name type="scientific">Chromera velia CCMP2878</name>
    <dbReference type="NCBI Taxonomy" id="1169474"/>
    <lineage>
        <taxon>Eukaryota</taxon>
        <taxon>Sar</taxon>
        <taxon>Alveolata</taxon>
        <taxon>Colpodellida</taxon>
        <taxon>Chromeraceae</taxon>
        <taxon>Chromera</taxon>
    </lineage>
</organism>
<evidence type="ECO:0000313" key="2">
    <source>
        <dbReference type="EMBL" id="CEM51575.1"/>
    </source>
</evidence>
<name>A0A0G4I3M1_9ALVE</name>
<dbReference type="VEuPathDB" id="CryptoDB:Cvel_10706"/>
<dbReference type="AlphaFoldDB" id="A0A0G4I3M1"/>
<dbReference type="EMBL" id="CDMZ01004982">
    <property type="protein sequence ID" value="CEM51575.1"/>
    <property type="molecule type" value="Genomic_DNA"/>
</dbReference>
<gene>
    <name evidence="2" type="ORF">Cvel_10706</name>
</gene>
<feature type="region of interest" description="Disordered" evidence="1">
    <location>
        <begin position="23"/>
        <end position="50"/>
    </location>
</feature>
<accession>A0A0G4I3M1</accession>
<sequence length="121" mass="14461">MPSWSFRSDRIDQDVNIGELRFRKGDDDDDEFPGLHKEDEEAEKRESSMSLKQEIRAIRQSFRAEFAAVKEEMVEIIDRKLNEKLASLYLRMERWEEQASLIFDHLHRHDQEIAELKALIK</sequence>
<feature type="compositionally biased region" description="Basic and acidic residues" evidence="1">
    <location>
        <begin position="33"/>
        <end position="50"/>
    </location>
</feature>
<evidence type="ECO:0000256" key="1">
    <source>
        <dbReference type="SAM" id="MobiDB-lite"/>
    </source>
</evidence>
<protein>
    <submittedName>
        <fullName evidence="2">Uncharacterized protein</fullName>
    </submittedName>
</protein>
<proteinExistence type="predicted"/>
<reference evidence="2" key="1">
    <citation type="submission" date="2014-11" db="EMBL/GenBank/DDBJ databases">
        <authorList>
            <person name="Otto D Thomas"/>
            <person name="Naeem Raeece"/>
        </authorList>
    </citation>
    <scope>NUCLEOTIDE SEQUENCE</scope>
</reference>